<keyword evidence="1" id="KW-0175">Coiled coil</keyword>
<protein>
    <recommendedName>
        <fullName evidence="7">Transmembrane protein</fullName>
    </recommendedName>
</protein>
<feature type="transmembrane region" description="Helical" evidence="2">
    <location>
        <begin position="228"/>
        <end position="254"/>
    </location>
</feature>
<evidence type="ECO:0008006" key="7">
    <source>
        <dbReference type="Google" id="ProtNLM"/>
    </source>
</evidence>
<keyword evidence="2" id="KW-1133">Transmembrane helix</keyword>
<reference evidence="4 5" key="1">
    <citation type="submission" date="2018-08" db="EMBL/GenBank/DDBJ databases">
        <title>A genome reference for cultivated species of the human gut microbiota.</title>
        <authorList>
            <person name="Zou Y."/>
            <person name="Xue W."/>
            <person name="Luo G."/>
        </authorList>
    </citation>
    <scope>NUCLEOTIDE SEQUENCE [LARGE SCALE GENOMIC DNA]</scope>
    <source>
        <strain evidence="4 5">AF25-30LB</strain>
    </source>
</reference>
<evidence type="ECO:0000313" key="3">
    <source>
        <dbReference type="EMBL" id="KAB6629059.1"/>
    </source>
</evidence>
<feature type="transmembrane region" description="Helical" evidence="2">
    <location>
        <begin position="194"/>
        <end position="216"/>
    </location>
</feature>
<gene>
    <name evidence="4" type="ORF">DWY53_22260</name>
    <name evidence="3" type="ORF">GAY12_22690</name>
</gene>
<keyword evidence="2" id="KW-0812">Transmembrane</keyword>
<evidence type="ECO:0000313" key="6">
    <source>
        <dbReference type="Proteomes" id="UP000462015"/>
    </source>
</evidence>
<evidence type="ECO:0000313" key="4">
    <source>
        <dbReference type="EMBL" id="RGR30970.1"/>
    </source>
</evidence>
<reference evidence="3 6" key="2">
    <citation type="journal article" date="2019" name="Nat. Med.">
        <title>A library of human gut bacterial isolates paired with longitudinal multiomics data enables mechanistic microbiome research.</title>
        <authorList>
            <person name="Poyet M."/>
            <person name="Groussin M."/>
            <person name="Gibbons S.M."/>
            <person name="Avila-Pacheco J."/>
            <person name="Jiang X."/>
            <person name="Kearney S.M."/>
            <person name="Perrotta A.R."/>
            <person name="Berdy B."/>
            <person name="Zhao S."/>
            <person name="Lieberman T.D."/>
            <person name="Swanson P.K."/>
            <person name="Smith M."/>
            <person name="Roesemann S."/>
            <person name="Alexander J.E."/>
            <person name="Rich S.A."/>
            <person name="Livny J."/>
            <person name="Vlamakis H."/>
            <person name="Clish C."/>
            <person name="Bullock K."/>
            <person name="Deik A."/>
            <person name="Scott J."/>
            <person name="Pierce K.A."/>
            <person name="Xavier R.J."/>
            <person name="Alm E.J."/>
        </authorList>
    </citation>
    <scope>NUCLEOTIDE SEQUENCE [LARGE SCALE GENOMIC DNA]</scope>
    <source>
        <strain evidence="3 6">BIOML-A98</strain>
    </source>
</reference>
<dbReference type="EMBL" id="QRUD01000113">
    <property type="protein sequence ID" value="RGR30970.1"/>
    <property type="molecule type" value="Genomic_DNA"/>
</dbReference>
<evidence type="ECO:0000256" key="2">
    <source>
        <dbReference type="SAM" id="Phobius"/>
    </source>
</evidence>
<dbReference type="EMBL" id="WDAL01000096">
    <property type="protein sequence ID" value="KAB6629059.1"/>
    <property type="molecule type" value="Genomic_DNA"/>
</dbReference>
<dbReference type="Proteomes" id="UP000462015">
    <property type="component" value="Unassembled WGS sequence"/>
</dbReference>
<dbReference type="AlphaFoldDB" id="A0A395UJ07"/>
<evidence type="ECO:0000313" key="5">
    <source>
        <dbReference type="Proteomes" id="UP000266497"/>
    </source>
</evidence>
<comment type="caution">
    <text evidence="4">The sequence shown here is derived from an EMBL/GenBank/DDBJ whole genome shotgun (WGS) entry which is preliminary data.</text>
</comment>
<dbReference type="Proteomes" id="UP000266497">
    <property type="component" value="Unassembled WGS sequence"/>
</dbReference>
<sequence length="337" mass="36491">MQNKFSVFGLTAEQSEILFALQRKLTFNDVHEEGKKKPILGSNKRGQKQLWLNTWDKSIDDYLKSFGGNPSQIKLSNLDLKTKINRLDINAQNKVWKYMVFLECVLYSPYYPLSDNKEAYKPFKGLAIDKKVRQETLNEIADILCIDKKYIKVFENSHKSAVKKLSGYWTKVAMGAGIGIIVLLIAIVTFQYEIIAFFAANGLSGAAAISAGLAALGGGAVAAGGFGMAGGIAVLVGGGSLLGATAGTAVGASIASLGSNAVLSEAAKLQVVLKEIVLAIQKDTSYFQQILLNINQQVSQLKSEVIKLKTANEKNKKKIKNLEESIKILEKLVKGAA</sequence>
<feature type="coiled-coil region" evidence="1">
    <location>
        <begin position="291"/>
        <end position="332"/>
    </location>
</feature>
<keyword evidence="2" id="KW-0472">Membrane</keyword>
<accession>A0A395UJ07</accession>
<name>A0A395UJ07_PHOVU</name>
<organism evidence="4 5">
    <name type="scientific">Phocaeicola vulgatus</name>
    <name type="common">Bacteroides vulgatus</name>
    <dbReference type="NCBI Taxonomy" id="821"/>
    <lineage>
        <taxon>Bacteria</taxon>
        <taxon>Pseudomonadati</taxon>
        <taxon>Bacteroidota</taxon>
        <taxon>Bacteroidia</taxon>
        <taxon>Bacteroidales</taxon>
        <taxon>Bacteroidaceae</taxon>
        <taxon>Phocaeicola</taxon>
    </lineage>
</organism>
<evidence type="ECO:0000256" key="1">
    <source>
        <dbReference type="SAM" id="Coils"/>
    </source>
</evidence>
<dbReference type="RefSeq" id="WP_117695340.1">
    <property type="nucleotide sequence ID" value="NZ_CP072234.1"/>
</dbReference>
<feature type="transmembrane region" description="Helical" evidence="2">
    <location>
        <begin position="168"/>
        <end position="188"/>
    </location>
</feature>
<proteinExistence type="predicted"/>